<feature type="region of interest" description="Disordered" evidence="13">
    <location>
        <begin position="1857"/>
        <end position="1911"/>
    </location>
</feature>
<feature type="compositionally biased region" description="Low complexity" evidence="13">
    <location>
        <begin position="2184"/>
        <end position="2198"/>
    </location>
</feature>
<feature type="compositionally biased region" description="Polar residues" evidence="13">
    <location>
        <begin position="1650"/>
        <end position="1662"/>
    </location>
</feature>
<dbReference type="GO" id="GO:0005576">
    <property type="term" value="C:extracellular region"/>
    <property type="evidence" value="ECO:0007669"/>
    <property type="project" value="InterPro"/>
</dbReference>
<feature type="domain" description="Chitin-binding type-2" evidence="15">
    <location>
        <begin position="2334"/>
        <end position="2397"/>
    </location>
</feature>
<keyword evidence="7" id="KW-0677">Repeat</keyword>
<dbReference type="InterPro" id="IPR051940">
    <property type="entry name" value="Chitin_bind-dev_reg"/>
</dbReference>
<dbReference type="EC" id="2.7.7.49" evidence="1"/>
<keyword evidence="5" id="KW-0540">Nuclease</keyword>
<feature type="region of interest" description="Disordered" evidence="13">
    <location>
        <begin position="1650"/>
        <end position="1680"/>
    </location>
</feature>
<keyword evidence="17" id="KW-1185">Reference proteome</keyword>
<feature type="domain" description="Chitin-binding type-2" evidence="15">
    <location>
        <begin position="1574"/>
        <end position="1634"/>
    </location>
</feature>
<feature type="domain" description="Chitin-binding type-2" evidence="15">
    <location>
        <begin position="638"/>
        <end position="700"/>
    </location>
</feature>
<keyword evidence="8" id="KW-0255">Endonuclease</keyword>
<dbReference type="EMBL" id="CAVLGL010000093">
    <property type="protein sequence ID" value="CAK1596176.1"/>
    <property type="molecule type" value="Genomic_DNA"/>
</dbReference>
<keyword evidence="4" id="KW-0548">Nucleotidyltransferase</keyword>
<feature type="domain" description="Chitin-binding type-2" evidence="15">
    <location>
        <begin position="1365"/>
        <end position="1425"/>
    </location>
</feature>
<gene>
    <name evidence="16" type="ORF">PARMNEM_LOCUS15559</name>
</gene>
<accession>A0AAV1LRE3</accession>
<keyword evidence="10" id="KW-0695">RNA-directed DNA polymerase</keyword>
<evidence type="ECO:0000256" key="1">
    <source>
        <dbReference type="ARBA" id="ARBA00012493"/>
    </source>
</evidence>
<comment type="caution">
    <text evidence="16">The sequence shown here is derived from an EMBL/GenBank/DDBJ whole genome shotgun (WGS) entry which is preliminary data.</text>
</comment>
<dbReference type="InterPro" id="IPR036508">
    <property type="entry name" value="Chitin-bd_dom_sf"/>
</dbReference>
<evidence type="ECO:0000256" key="3">
    <source>
        <dbReference type="ARBA" id="ARBA00022679"/>
    </source>
</evidence>
<feature type="compositionally biased region" description="Low complexity" evidence="13">
    <location>
        <begin position="1981"/>
        <end position="2034"/>
    </location>
</feature>
<evidence type="ECO:0000313" key="17">
    <source>
        <dbReference type="Proteomes" id="UP001314205"/>
    </source>
</evidence>
<dbReference type="GO" id="GO:0016787">
    <property type="term" value="F:hydrolase activity"/>
    <property type="evidence" value="ECO:0007669"/>
    <property type="project" value="UniProtKB-KW"/>
</dbReference>
<dbReference type="Pfam" id="PF00078">
    <property type="entry name" value="RVT_1"/>
    <property type="match status" value="1"/>
</dbReference>
<dbReference type="InterPro" id="IPR043502">
    <property type="entry name" value="DNA/RNA_pol_sf"/>
</dbReference>
<dbReference type="CDD" id="cd09274">
    <property type="entry name" value="RNase_HI_RT_Ty3"/>
    <property type="match status" value="1"/>
</dbReference>
<evidence type="ECO:0000256" key="7">
    <source>
        <dbReference type="ARBA" id="ARBA00022737"/>
    </source>
</evidence>
<feature type="compositionally biased region" description="Polar residues" evidence="13">
    <location>
        <begin position="1545"/>
        <end position="1555"/>
    </location>
</feature>
<dbReference type="Gene3D" id="2.170.140.10">
    <property type="entry name" value="Chitin binding domain"/>
    <property type="match status" value="13"/>
</dbReference>
<feature type="compositionally biased region" description="Polar residues" evidence="13">
    <location>
        <begin position="1869"/>
        <end position="1911"/>
    </location>
</feature>
<dbReference type="CDD" id="cd01647">
    <property type="entry name" value="RT_LTR"/>
    <property type="match status" value="1"/>
</dbReference>
<keyword evidence="11" id="KW-1015">Disulfide bond</keyword>
<dbReference type="InterPro" id="IPR002557">
    <property type="entry name" value="Chitin-bd_dom"/>
</dbReference>
<dbReference type="FunFam" id="3.30.70.270:FF:000020">
    <property type="entry name" value="Transposon Tf2-6 polyprotein-like Protein"/>
    <property type="match status" value="1"/>
</dbReference>
<feature type="domain" description="Chitin-binding type-2" evidence="15">
    <location>
        <begin position="1467"/>
        <end position="1528"/>
    </location>
</feature>
<feature type="compositionally biased region" description="Basic and acidic residues" evidence="13">
    <location>
        <begin position="1663"/>
        <end position="1674"/>
    </location>
</feature>
<dbReference type="SUPFAM" id="SSF57625">
    <property type="entry name" value="Invertebrate chitin-binding proteins"/>
    <property type="match status" value="13"/>
</dbReference>
<evidence type="ECO:0000256" key="6">
    <source>
        <dbReference type="ARBA" id="ARBA00022729"/>
    </source>
</evidence>
<feature type="compositionally biased region" description="Polar residues" evidence="13">
    <location>
        <begin position="2035"/>
        <end position="2085"/>
    </location>
</feature>
<dbReference type="FunFam" id="3.10.20.370:FF:000001">
    <property type="entry name" value="Retrovirus-related Pol polyprotein from transposon 17.6-like protein"/>
    <property type="match status" value="1"/>
</dbReference>
<dbReference type="InterPro" id="IPR041588">
    <property type="entry name" value="Integrase_H2C2"/>
</dbReference>
<feature type="domain" description="Chitin-binding type-2" evidence="15">
    <location>
        <begin position="448"/>
        <end position="510"/>
    </location>
</feature>
<feature type="domain" description="Chitin-binding type-2" evidence="15">
    <location>
        <begin position="1128"/>
        <end position="1188"/>
    </location>
</feature>
<dbReference type="FunFam" id="1.10.340.70:FF:000001">
    <property type="entry name" value="Retrovirus-related Pol polyprotein from transposon gypsy-like Protein"/>
    <property type="match status" value="1"/>
</dbReference>
<feature type="domain" description="Chitin-binding type-2" evidence="15">
    <location>
        <begin position="1002"/>
        <end position="1062"/>
    </location>
</feature>
<feature type="compositionally biased region" description="Polar residues" evidence="13">
    <location>
        <begin position="1761"/>
        <end position="1773"/>
    </location>
</feature>
<dbReference type="Gene3D" id="3.30.70.270">
    <property type="match status" value="2"/>
</dbReference>
<dbReference type="FunFam" id="2.170.140.10:FF:000006">
    <property type="entry name" value="Mucin related 89F, isoform B"/>
    <property type="match status" value="7"/>
</dbReference>
<evidence type="ECO:0000259" key="15">
    <source>
        <dbReference type="PROSITE" id="PS50940"/>
    </source>
</evidence>
<evidence type="ECO:0000256" key="13">
    <source>
        <dbReference type="SAM" id="MobiDB-lite"/>
    </source>
</evidence>
<evidence type="ECO:0000313" key="16">
    <source>
        <dbReference type="EMBL" id="CAK1596176.1"/>
    </source>
</evidence>
<dbReference type="InterPro" id="IPR000477">
    <property type="entry name" value="RT_dom"/>
</dbReference>
<keyword evidence="9" id="KW-0378">Hydrolase</keyword>
<feature type="compositionally biased region" description="Low complexity" evidence="13">
    <location>
        <begin position="1857"/>
        <end position="1868"/>
    </location>
</feature>
<keyword evidence="2" id="KW-0147">Chitin-binding</keyword>
<keyword evidence="3" id="KW-0808">Transferase</keyword>
<feature type="domain" description="Chitin-binding type-2" evidence="15">
    <location>
        <begin position="1912"/>
        <end position="1977"/>
    </location>
</feature>
<feature type="region of interest" description="Disordered" evidence="13">
    <location>
        <begin position="1973"/>
        <end position="2241"/>
    </location>
</feature>
<feature type="region of interest" description="Disordered" evidence="13">
    <location>
        <begin position="1750"/>
        <end position="1790"/>
    </location>
</feature>
<feature type="region of interest" description="Disordered" evidence="13">
    <location>
        <begin position="1544"/>
        <end position="1565"/>
    </location>
</feature>
<name>A0AAV1LRE3_9NEOP</name>
<feature type="domain" description="Chitin-binding type-2" evidence="15">
    <location>
        <begin position="828"/>
        <end position="888"/>
    </location>
</feature>
<keyword evidence="12" id="KW-0325">Glycoprotein</keyword>
<dbReference type="GO" id="GO:0003964">
    <property type="term" value="F:RNA-directed DNA polymerase activity"/>
    <property type="evidence" value="ECO:0007669"/>
    <property type="project" value="UniProtKB-KW"/>
</dbReference>
<dbReference type="PROSITE" id="PS50878">
    <property type="entry name" value="RT_POL"/>
    <property type="match status" value="1"/>
</dbReference>
<evidence type="ECO:0000256" key="11">
    <source>
        <dbReference type="ARBA" id="ARBA00023157"/>
    </source>
</evidence>
<evidence type="ECO:0000259" key="14">
    <source>
        <dbReference type="PROSITE" id="PS50878"/>
    </source>
</evidence>
<evidence type="ECO:0000256" key="8">
    <source>
        <dbReference type="ARBA" id="ARBA00022759"/>
    </source>
</evidence>
<dbReference type="Pfam" id="PF17921">
    <property type="entry name" value="Integrase_H2C2"/>
    <property type="match status" value="1"/>
</dbReference>
<evidence type="ECO:0000256" key="5">
    <source>
        <dbReference type="ARBA" id="ARBA00022722"/>
    </source>
</evidence>
<dbReference type="Pfam" id="PF01607">
    <property type="entry name" value="CBM_14"/>
    <property type="match status" value="12"/>
</dbReference>
<dbReference type="Pfam" id="PF17917">
    <property type="entry name" value="RT_RNaseH"/>
    <property type="match status" value="1"/>
</dbReference>
<dbReference type="PROSITE" id="PS50940">
    <property type="entry name" value="CHIT_BIND_II"/>
    <property type="match status" value="14"/>
</dbReference>
<organism evidence="16 17">
    <name type="scientific">Parnassius mnemosyne</name>
    <name type="common">clouded apollo</name>
    <dbReference type="NCBI Taxonomy" id="213953"/>
    <lineage>
        <taxon>Eukaryota</taxon>
        <taxon>Metazoa</taxon>
        <taxon>Ecdysozoa</taxon>
        <taxon>Arthropoda</taxon>
        <taxon>Hexapoda</taxon>
        <taxon>Insecta</taxon>
        <taxon>Pterygota</taxon>
        <taxon>Neoptera</taxon>
        <taxon>Endopterygota</taxon>
        <taxon>Lepidoptera</taxon>
        <taxon>Glossata</taxon>
        <taxon>Ditrysia</taxon>
        <taxon>Papilionoidea</taxon>
        <taxon>Papilionidae</taxon>
        <taxon>Parnassiinae</taxon>
        <taxon>Parnassini</taxon>
        <taxon>Parnassius</taxon>
        <taxon>Driopa</taxon>
    </lineage>
</organism>
<protein>
    <recommendedName>
        <fullName evidence="1">RNA-directed DNA polymerase</fullName>
        <ecNumber evidence="1">2.7.7.49</ecNumber>
    </recommendedName>
</protein>
<feature type="compositionally biased region" description="Low complexity" evidence="13">
    <location>
        <begin position="2086"/>
        <end position="2172"/>
    </location>
</feature>
<keyword evidence="6" id="KW-0732">Signal</keyword>
<feature type="domain" description="Reverse transcriptase" evidence="14">
    <location>
        <begin position="1"/>
        <end position="81"/>
    </location>
</feature>
<evidence type="ECO:0000256" key="10">
    <source>
        <dbReference type="ARBA" id="ARBA00022918"/>
    </source>
</evidence>
<dbReference type="PANTHER" id="PTHR23301">
    <property type="entry name" value="CHITIN BINDING PERITROPHIN-A"/>
    <property type="match status" value="1"/>
</dbReference>
<dbReference type="PANTHER" id="PTHR23301:SF110">
    <property type="entry name" value="LD43683P-RELATED"/>
    <property type="match status" value="1"/>
</dbReference>
<feature type="domain" description="Chitin-binding type-2" evidence="15">
    <location>
        <begin position="1249"/>
        <end position="1309"/>
    </location>
</feature>
<feature type="domain" description="Chitin-binding type-2" evidence="15">
    <location>
        <begin position="2248"/>
        <end position="2309"/>
    </location>
</feature>
<dbReference type="SMART" id="SM00494">
    <property type="entry name" value="ChtBD2"/>
    <property type="match status" value="14"/>
</dbReference>
<dbReference type="SUPFAM" id="SSF56672">
    <property type="entry name" value="DNA/RNA polymerases"/>
    <property type="match status" value="1"/>
</dbReference>
<feature type="domain" description="Chitin-binding type-2" evidence="15">
    <location>
        <begin position="1787"/>
        <end position="1849"/>
    </location>
</feature>
<evidence type="ECO:0000256" key="2">
    <source>
        <dbReference type="ARBA" id="ARBA00022669"/>
    </source>
</evidence>
<dbReference type="Gene3D" id="1.10.340.70">
    <property type="match status" value="1"/>
</dbReference>
<dbReference type="Proteomes" id="UP001314205">
    <property type="component" value="Unassembled WGS sequence"/>
</dbReference>
<dbReference type="GO" id="GO:0004519">
    <property type="term" value="F:endonuclease activity"/>
    <property type="evidence" value="ECO:0007669"/>
    <property type="project" value="UniProtKB-KW"/>
</dbReference>
<proteinExistence type="predicted"/>
<evidence type="ECO:0000256" key="12">
    <source>
        <dbReference type="ARBA" id="ARBA00023180"/>
    </source>
</evidence>
<sequence length="2416" mass="270503">MAFGLTNAPATQQRLVDLLFGSFDLKVFAYLDDIIIISNTFDEHVSLLLRVINKLKEANLTINFEKSQFFRSRLKYLGYVIDAQGLRTDPEKVKAILEYPTPSSKKDVKRFLGTATWYRRFVPNFSTIAGPLNKLTSNRKGAPKFYWSPEADIAFKKLKECLVSAPVLHCPNYNLPFQVHTDASNYGVGAMLTQTVDGKEHPVAYMSKSLNAAEKNYSITERETLAVIVALEHWRCYLENGQPFVVYTDHSALKWFLSLNNPTGRLARWGIRLSSFDFTIKHRRGADNIIPDALSRAVVVSSISTAKSYLTTNDKWYLDIYNGCMNNPSKYENFLIKAEKLYRCSKNKCLLTTEFSWKEVVPLELREHVIKENHAEPTSGHLGIHKTYRRLALQYFWPEEWYIIVLIIQTAIGNTINANKNGTSLDGNRHSRVSGRIVKLHSEIQPETVTCISEGFLADPKDCRTFYRCIKASGGKYTIIRFECGPGTVYDPDTEACNHSHSTKRSECRSTRPFQFIIAPVEQISDNDIEPVKEFPSSITARKPLNPEQTPNQVLISTTTNNPSIMKPVVMQNSAYRALSSINQENEIIRPQTPDILTTTTKFPTSKSSVVSTAYPRTSSTNPFWETTVSSSSNLQHSNECTYDGFIGDNEDCRKFYRCVNNQRGGFAKYEFMCSESTIWDDDIQSCNHPWAVRRRRCAPDDSANDTFSKFDEYYLQINKKNNETELAGYNKQAIQSPVTANSTSRVTSQINYGDRVSFHEETSTKKNKNNENKVEVQTRYPTIDKQTQYISSNSNPLSETQYNTNLLHHLDKVPVYNTNNPKIETNNFKCSDPGFVGDPNDCRKFYQCIENGRGSYTKYEFSCGEGTVWDKNIESCNHIWMVKECGGKIISNSLTSAKTNDESSYITSTPSFISLTSAKTNDENSYITSTPSFISLTSAKTNDENSYITSTPSFISDNNGNNFDGYNLPKEKDRQENFNPTTVLQQVNETTSRPYEVTVSREVCNSTGYKGSEVDCKRFYRCIENINGGFTKFEYMCDEGTVWDPDIEACNHAWIVKRCGRSSKNETKFSKPSTESTIITTITFIQTNTQLNHINNEYNIGFGPNNNYTATTSKVTTTTNKMPLNIENKCERNGFMADNYDCRKFYRCVENGNGGFIQFEYSCGEGTLWDSEIVACNHFWAVKNCRYNITNEVHEKIPIQPPPSDSVEETDNIFSTETYKETIRTTRSTLSTTKLNSATDNTADSNKVNICSNNGFIGDEYDCKKFYRCVSNGDGSYKQYEFSCGEGTVWDPSIEMCNHAWAVKRCGGSSNTQQEATTLKSSTTTHTMNDEFDNSYSTPSLGNSNQNQSTMISSTYNTPVTEDNKECKTVGFFADKNDCKVFYRCVDNGQGGFTRFEFSCGEGTVWDQNIGACNHASLVKHCGVMSITSEGNMTQPATTTNFEVDSTMSSFPQNEATITIKTPHISGICIAEGFYSDYLDCKKFYRCVINQQGGFDKYEFVCGEGTVWDQNIQTCVLASNNNNNCIKTVTINVTLTNKPPVAATEQSNTVNQPSPDLEEHSTQINKNSTPSMEANCFADGFYPNPKDCKKFFRCVNNGKGGYVKYDFTCGEGTIWVQAIQACDHEIDTSTCSNKISTVSEVPIMATNIPTPSVINSTQSEKPNTDKSPTDTHSESNTLQNNKCHSEGYYASPNDCRKFYHCVINDRGEYTKYEYICGEGTAWDADTQTCNHITNVNRCQKTNALEVQVTSTAQDEKESQTTENISTQNSTTLAPEATSRKESPSSKDNCNNEGYYGNKENCQKFYRCVDNGKGGYIKYDYICGEGTIWDQDILACNHPKDVTNLSCDERTTDVTSSTNTVSPVYSTTGSSSVSPATSLAPTETTMSSHESSNQGSVNCSGEENPKKPQNQDVTCTKAGYFPNPNDCKKFYRCVDWDGDGKRFSVFHFECGEGTIWNPALDTCNYEESVYPHRTCGSQSQTDNSNSETTTVTDNSSTSVSMETTRQTQESTSTKSTTMQQSSSSDTTATQSTITEVQFTTKQPSTSDQVTSTNMSSTTTEHTVSVQPTTDKTTSVSEQSTTTNQITTASEKSTTATEQTTTTSEKTTTEQQTSTTTEQQTSSTTEQSSTEQSTTTSEKTTTEQQTSTTIEQQTSSTTEQSSTEQSSTQTTESSTEKSTTKEETTTLQSTAGPQSTTEVTTEKEISSTTTEETTSTSTSAPTENSSETTTEGSSSSGNNCPDTESDQYLYACPTSFRRHPKYCNLFYQCLEDNDNHELKIAVFNCPNGTIYDESKIQCVEEINAEKKCQGSIAKDRRFKRLNINNKEMIRVSGNTYRCPGIGHFPFEKNEECSPAILKCEVSKTGKLRGFIFRCPENYVYWSISRRCEPVSKMTECKGSPNQWDGRSEIPVERKNVA</sequence>
<feature type="compositionally biased region" description="Low complexity" evidence="13">
    <location>
        <begin position="2205"/>
        <end position="2235"/>
    </location>
</feature>
<feature type="domain" description="Chitin-binding type-2" evidence="15">
    <location>
        <begin position="1681"/>
        <end position="1741"/>
    </location>
</feature>
<feature type="compositionally biased region" description="Basic and acidic residues" evidence="13">
    <location>
        <begin position="2173"/>
        <end position="2183"/>
    </location>
</feature>
<evidence type="ECO:0000256" key="9">
    <source>
        <dbReference type="ARBA" id="ARBA00022801"/>
    </source>
</evidence>
<dbReference type="GO" id="GO:0008061">
    <property type="term" value="F:chitin binding"/>
    <property type="evidence" value="ECO:0007669"/>
    <property type="project" value="UniProtKB-KW"/>
</dbReference>
<reference evidence="16 17" key="1">
    <citation type="submission" date="2023-11" db="EMBL/GenBank/DDBJ databases">
        <authorList>
            <person name="Hedman E."/>
            <person name="Englund M."/>
            <person name="Stromberg M."/>
            <person name="Nyberg Akerstrom W."/>
            <person name="Nylinder S."/>
            <person name="Jareborg N."/>
            <person name="Kallberg Y."/>
            <person name="Kronander E."/>
        </authorList>
    </citation>
    <scope>NUCLEOTIDE SEQUENCE [LARGE SCALE GENOMIC DNA]</scope>
</reference>
<dbReference type="InterPro" id="IPR043128">
    <property type="entry name" value="Rev_trsase/Diguanyl_cyclase"/>
</dbReference>
<dbReference type="InterPro" id="IPR041373">
    <property type="entry name" value="RT_RNaseH"/>
</dbReference>
<evidence type="ECO:0000256" key="4">
    <source>
        <dbReference type="ARBA" id="ARBA00022695"/>
    </source>
</evidence>